<dbReference type="eggNOG" id="ENOG5031F1P">
    <property type="taxonomic scope" value="Bacteria"/>
</dbReference>
<organism evidence="2 3">
    <name type="scientific">Legionella shakespearei DSM 23087</name>
    <dbReference type="NCBI Taxonomy" id="1122169"/>
    <lineage>
        <taxon>Bacteria</taxon>
        <taxon>Pseudomonadati</taxon>
        <taxon>Pseudomonadota</taxon>
        <taxon>Gammaproteobacteria</taxon>
        <taxon>Legionellales</taxon>
        <taxon>Legionellaceae</taxon>
        <taxon>Legionella</taxon>
    </lineage>
</organism>
<comment type="caution">
    <text evidence="2">The sequence shown here is derived from an EMBL/GenBank/DDBJ whole genome shotgun (WGS) entry which is preliminary data.</text>
</comment>
<dbReference type="OrthoDB" id="5654092at2"/>
<gene>
    <name evidence="2" type="ORF">Lsha_2533</name>
</gene>
<reference evidence="2 3" key="1">
    <citation type="submission" date="2015-11" db="EMBL/GenBank/DDBJ databases">
        <title>Genomic analysis of 38 Legionella species identifies large and diverse effector repertoires.</title>
        <authorList>
            <person name="Burstein D."/>
            <person name="Amaro F."/>
            <person name="Zusman T."/>
            <person name="Lifshitz Z."/>
            <person name="Cohen O."/>
            <person name="Gilbert J.A."/>
            <person name="Pupko T."/>
            <person name="Shuman H.A."/>
            <person name="Segal G."/>
        </authorList>
    </citation>
    <scope>NUCLEOTIDE SEQUENCE [LARGE SCALE GENOMIC DNA]</scope>
    <source>
        <strain evidence="2 3">ATCC 49655</strain>
    </source>
</reference>
<keyword evidence="1" id="KW-0732">Signal</keyword>
<dbReference type="EMBL" id="LNYW01000066">
    <property type="protein sequence ID" value="KTD57692.1"/>
    <property type="molecule type" value="Genomic_DNA"/>
</dbReference>
<dbReference type="AlphaFoldDB" id="A0A0W0YL87"/>
<dbReference type="PATRIC" id="fig|1122169.6.peg.2924"/>
<feature type="chain" id="PRO_5006917742" evidence="1">
    <location>
        <begin position="22"/>
        <end position="140"/>
    </location>
</feature>
<evidence type="ECO:0000256" key="1">
    <source>
        <dbReference type="SAM" id="SignalP"/>
    </source>
</evidence>
<dbReference type="Proteomes" id="UP000054600">
    <property type="component" value="Unassembled WGS sequence"/>
</dbReference>
<feature type="signal peptide" evidence="1">
    <location>
        <begin position="1"/>
        <end position="21"/>
    </location>
</feature>
<proteinExistence type="predicted"/>
<sequence>MSSFKSIAFTFLTFLSLEGFAGQPAKGAPVSDAQYSAAILNVALYVMQDCYMVQHKKGAQLSECMADVFIKEAPNPQHYQMYINGDTPGNLNLLLFNQAGYTVNCSITVDKKIEVNSCVSYQNQPLSSEQEMSITPPAQK</sequence>
<evidence type="ECO:0000313" key="3">
    <source>
        <dbReference type="Proteomes" id="UP000054600"/>
    </source>
</evidence>
<protein>
    <submittedName>
        <fullName evidence="2">Uncharacterized protein</fullName>
    </submittedName>
</protein>
<name>A0A0W0YL87_9GAMM</name>
<dbReference type="RefSeq" id="WP_155823633.1">
    <property type="nucleotide sequence ID" value="NZ_LNYW01000066.1"/>
</dbReference>
<accession>A0A0W0YL87</accession>
<keyword evidence="3" id="KW-1185">Reference proteome</keyword>
<evidence type="ECO:0000313" key="2">
    <source>
        <dbReference type="EMBL" id="KTD57692.1"/>
    </source>
</evidence>